<protein>
    <submittedName>
        <fullName evidence="1">Uncharacterized protein</fullName>
    </submittedName>
</protein>
<evidence type="ECO:0000313" key="1">
    <source>
        <dbReference type="EMBL" id="OCL31672.1"/>
    </source>
</evidence>
<dbReference type="EMBL" id="MBQD01000025">
    <property type="protein sequence ID" value="OCL31672.1"/>
    <property type="molecule type" value="Genomic_DNA"/>
</dbReference>
<keyword evidence="2" id="KW-1185">Reference proteome</keyword>
<accession>A0A1C0AHZ7</accession>
<dbReference type="RefSeq" id="WP_068752449.1">
    <property type="nucleotide sequence ID" value="NZ_LR214441.1"/>
</dbReference>
<dbReference type="SUPFAM" id="SSF51391">
    <property type="entry name" value="Thiamin phosphate synthase"/>
    <property type="match status" value="1"/>
</dbReference>
<dbReference type="InterPro" id="IPR036206">
    <property type="entry name" value="ThiamineP_synth_sf"/>
</dbReference>
<reference evidence="2" key="1">
    <citation type="submission" date="2016-07" db="EMBL/GenBank/DDBJ databases">
        <authorList>
            <person name="Florea S."/>
            <person name="Webb J.S."/>
            <person name="Jaromczyk J."/>
            <person name="Schardl C.L."/>
        </authorList>
    </citation>
    <scope>NUCLEOTIDE SEQUENCE [LARGE SCALE GENOMIC DNA]</scope>
    <source>
        <strain evidence="2">IPBSL-7</strain>
    </source>
</reference>
<sequence length="226" mass="23768">MTALVGLKTRLRLARLALVIPPHAAGPEAADFAAHGADLLIFTRGDRSVEEAVEVIDVARKRLFGLQTIVATDSADVGQAAKADAVFYRRPGWRPFGFRKTHEFALLGRSIDGPADADKLDGDPFTFGFVGPAIEDGLVGAGVAEMARQYPPMALPAHPVWFAAGGISPDTVEAVIAAGARRAAVLSAVFDSADPFATTRLLADALKGAWITEPGAEAYGEDAFRA</sequence>
<dbReference type="InterPro" id="IPR013785">
    <property type="entry name" value="Aldolase_TIM"/>
</dbReference>
<gene>
    <name evidence="1" type="ORF">BCR15_08555</name>
</gene>
<proteinExistence type="predicted"/>
<dbReference type="Proteomes" id="UP000093501">
    <property type="component" value="Unassembled WGS sequence"/>
</dbReference>
<organism evidence="1 2">
    <name type="scientific">Tessaracoccus lapidicaptus</name>
    <dbReference type="NCBI Taxonomy" id="1427523"/>
    <lineage>
        <taxon>Bacteria</taxon>
        <taxon>Bacillati</taxon>
        <taxon>Actinomycetota</taxon>
        <taxon>Actinomycetes</taxon>
        <taxon>Propionibacteriales</taxon>
        <taxon>Propionibacteriaceae</taxon>
        <taxon>Tessaracoccus</taxon>
    </lineage>
</organism>
<dbReference type="Gene3D" id="3.20.20.70">
    <property type="entry name" value="Aldolase class I"/>
    <property type="match status" value="1"/>
</dbReference>
<evidence type="ECO:0000313" key="2">
    <source>
        <dbReference type="Proteomes" id="UP000093501"/>
    </source>
</evidence>
<comment type="caution">
    <text evidence="1">The sequence shown here is derived from an EMBL/GenBank/DDBJ whole genome shotgun (WGS) entry which is preliminary data.</text>
</comment>
<name>A0A1C0AHZ7_9ACTN</name>
<dbReference type="AlphaFoldDB" id="A0A1C0AHZ7"/>